<dbReference type="PANTHER" id="PTHR35545">
    <property type="entry name" value="F-BOX DOMAIN-CONTAINING PROTEIN"/>
    <property type="match status" value="1"/>
</dbReference>
<name>A0A811N1N2_9POAL</name>
<sequence length="473" mass="52281">MAGELGELPLSRGSHEWGAEWSLVSLQSDSEKKSFLMAHTTAKWRTKSIPTSTCSLESTQILAIQGPKSPNLQERHESNPAPPSVAGPAHEIGPQEGKNSGGARPGRGRKGFGLGGLGRAPEQRAEPARPRTRGGKACSTNVRLERERGSTFHRLSSVEPALTQEPSWEEYAPSEAPYLPIAAISPESCKMQQCIRDTYIWLLDIAIPALNFGRCSMSQGSRDILFNGIYRSPFKLSELLCGTKCINTLALDFQGQKIWLQPEKNQLHSAFSNLRALSLQGIFVGFGLLWTITLLEAAHYLEILHVEVCDHICIGEEERNELYGERTNVPWEMCGCEDFSKCLPIKELRLDGFSANEDHITFIGAVMERASNLQSVVLEEQYCKKCIAICVPTTTSKCKFPKKGDEQEMTTVSVCATASFNEYKFSRPGFNFSQAQFSGTCPDPRTFIWEEYGLSEPSLTQEPAYVAAISLAS</sequence>
<evidence type="ECO:0000313" key="2">
    <source>
        <dbReference type="EMBL" id="CAD6216850.1"/>
    </source>
</evidence>
<gene>
    <name evidence="2" type="ORF">NCGR_LOCUS11009</name>
</gene>
<comment type="caution">
    <text evidence="2">The sequence shown here is derived from an EMBL/GenBank/DDBJ whole genome shotgun (WGS) entry which is preliminary data.</text>
</comment>
<feature type="region of interest" description="Disordered" evidence="1">
    <location>
        <begin position="61"/>
        <end position="138"/>
    </location>
</feature>
<dbReference type="OrthoDB" id="1936955at2759"/>
<protein>
    <submittedName>
        <fullName evidence="2">Uncharacterized protein</fullName>
    </submittedName>
</protein>
<evidence type="ECO:0000256" key="1">
    <source>
        <dbReference type="SAM" id="MobiDB-lite"/>
    </source>
</evidence>
<reference evidence="2" key="1">
    <citation type="submission" date="2020-10" db="EMBL/GenBank/DDBJ databases">
        <authorList>
            <person name="Han B."/>
            <person name="Lu T."/>
            <person name="Zhao Q."/>
            <person name="Huang X."/>
            <person name="Zhao Y."/>
        </authorList>
    </citation>
    <scope>NUCLEOTIDE SEQUENCE</scope>
</reference>
<dbReference type="PANTHER" id="PTHR35545:SF28">
    <property type="entry name" value="OS07G0645701 PROTEIN"/>
    <property type="match status" value="1"/>
</dbReference>
<dbReference type="Proteomes" id="UP000604825">
    <property type="component" value="Unassembled WGS sequence"/>
</dbReference>
<feature type="compositionally biased region" description="Gly residues" evidence="1">
    <location>
        <begin position="99"/>
        <end position="118"/>
    </location>
</feature>
<dbReference type="AlphaFoldDB" id="A0A811N1N2"/>
<feature type="compositionally biased region" description="Polar residues" evidence="1">
    <location>
        <begin position="61"/>
        <end position="72"/>
    </location>
</feature>
<dbReference type="EMBL" id="CAJGYO010000003">
    <property type="protein sequence ID" value="CAD6216850.1"/>
    <property type="molecule type" value="Genomic_DNA"/>
</dbReference>
<accession>A0A811N1N2</accession>
<organism evidence="2 3">
    <name type="scientific">Miscanthus lutarioriparius</name>
    <dbReference type="NCBI Taxonomy" id="422564"/>
    <lineage>
        <taxon>Eukaryota</taxon>
        <taxon>Viridiplantae</taxon>
        <taxon>Streptophyta</taxon>
        <taxon>Embryophyta</taxon>
        <taxon>Tracheophyta</taxon>
        <taxon>Spermatophyta</taxon>
        <taxon>Magnoliopsida</taxon>
        <taxon>Liliopsida</taxon>
        <taxon>Poales</taxon>
        <taxon>Poaceae</taxon>
        <taxon>PACMAD clade</taxon>
        <taxon>Panicoideae</taxon>
        <taxon>Andropogonodae</taxon>
        <taxon>Andropogoneae</taxon>
        <taxon>Saccharinae</taxon>
        <taxon>Miscanthus</taxon>
    </lineage>
</organism>
<keyword evidence="3" id="KW-1185">Reference proteome</keyword>
<proteinExistence type="predicted"/>
<evidence type="ECO:0000313" key="3">
    <source>
        <dbReference type="Proteomes" id="UP000604825"/>
    </source>
</evidence>